<accession>A0A426QIX1</accession>
<dbReference type="InterPro" id="IPR003423">
    <property type="entry name" value="OMP_efflux"/>
</dbReference>
<protein>
    <recommendedName>
        <fullName evidence="6">TolC family protein</fullName>
    </recommendedName>
</protein>
<comment type="caution">
    <text evidence="4">The sequence shown here is derived from an EMBL/GenBank/DDBJ whole genome shotgun (WGS) entry which is preliminary data.</text>
</comment>
<keyword evidence="5" id="KW-1185">Reference proteome</keyword>
<dbReference type="GO" id="GO:0015562">
    <property type="term" value="F:efflux transmembrane transporter activity"/>
    <property type="evidence" value="ECO:0007669"/>
    <property type="project" value="InterPro"/>
</dbReference>
<evidence type="ECO:0000256" key="3">
    <source>
        <dbReference type="SAM" id="SignalP"/>
    </source>
</evidence>
<feature type="coiled-coil region" evidence="2">
    <location>
        <begin position="310"/>
        <end position="355"/>
    </location>
</feature>
<gene>
    <name evidence="4" type="ORF">D6C00_06905</name>
</gene>
<dbReference type="AlphaFoldDB" id="A0A426QIX1"/>
<feature type="signal peptide" evidence="3">
    <location>
        <begin position="1"/>
        <end position="21"/>
    </location>
</feature>
<evidence type="ECO:0000256" key="2">
    <source>
        <dbReference type="SAM" id="Coils"/>
    </source>
</evidence>
<dbReference type="InterPro" id="IPR010131">
    <property type="entry name" value="MdtP/NodT-like"/>
</dbReference>
<dbReference type="Pfam" id="PF02321">
    <property type="entry name" value="OEP"/>
    <property type="match status" value="1"/>
</dbReference>
<dbReference type="PANTHER" id="PTHR30203">
    <property type="entry name" value="OUTER MEMBRANE CATION EFFLUX PROTEIN"/>
    <property type="match status" value="1"/>
</dbReference>
<name>A0A426QIX1_9GAMM</name>
<organism evidence="4 5">
    <name type="scientific">Thiohalobacter thiocyanaticus</name>
    <dbReference type="NCBI Taxonomy" id="585455"/>
    <lineage>
        <taxon>Bacteria</taxon>
        <taxon>Pseudomonadati</taxon>
        <taxon>Pseudomonadota</taxon>
        <taxon>Gammaproteobacteria</taxon>
        <taxon>Thiohalobacterales</taxon>
        <taxon>Thiohalobacteraceae</taxon>
        <taxon>Thiohalobacter</taxon>
    </lineage>
</organism>
<dbReference type="EMBL" id="QZMU01000001">
    <property type="protein sequence ID" value="RRQ21703.1"/>
    <property type="molecule type" value="Genomic_DNA"/>
</dbReference>
<evidence type="ECO:0000313" key="5">
    <source>
        <dbReference type="Proteomes" id="UP000287798"/>
    </source>
</evidence>
<proteinExistence type="inferred from homology"/>
<sequence>MRALPWILAGILCHMSAAPVAAPLSLPEAEALALMHDRQAVAYEAGAQARREQAVAAAQLPDPSLKLGIANLPVESFDRSDTPMSQLQVGVRQRFPPGRTLALAGQREERLAAGLSARAELRRREVLRELRRSYLEVYYQTRAGWILDETYRLFEDLVDTTRAYYGAGRKNQQDVLRAGVELSLLDDRRDRVRTRLETARAELARLVGPEAVQRPLAEEFPEPPALSAPEAMQRALDRHPQLQRASEQIAAGRLGVAVARERYKPGWSLDVTYGERNGREADGSGRSDLLSAMVVVDLPLFTDKRQDRMLAARQYELNAVEYEREELRRELHEQLEAARAEWERLQARLARYRERLLPEASQHAEASLKAYQSGVSDFTALMRARLIELDARLTALRLRTDLAQTAARLRYLVGEES</sequence>
<comment type="similarity">
    <text evidence="1">Belongs to the outer membrane factor (OMF) (TC 1.B.17) family.</text>
</comment>
<evidence type="ECO:0000313" key="4">
    <source>
        <dbReference type="EMBL" id="RRQ21703.1"/>
    </source>
</evidence>
<dbReference type="SUPFAM" id="SSF56954">
    <property type="entry name" value="Outer membrane efflux proteins (OEP)"/>
    <property type="match status" value="1"/>
</dbReference>
<evidence type="ECO:0000256" key="1">
    <source>
        <dbReference type="ARBA" id="ARBA00007613"/>
    </source>
</evidence>
<reference evidence="4 5" key="1">
    <citation type="journal article" date="2010" name="Int. J. Syst. Evol. Microbiol.">
        <title>Thiohalobacter thiocyanaticus gen. nov., sp. nov., a moderately halophilic, sulfur-oxidizing gammaproteobacterium from hypersaline lakes, that utilizes thiocyanate.</title>
        <authorList>
            <person name="Sorokin D.Y."/>
            <person name="Kovaleva O.L."/>
            <person name="Tourova T.P."/>
            <person name="Muyzer G."/>
        </authorList>
    </citation>
    <scope>NUCLEOTIDE SEQUENCE [LARGE SCALE GENOMIC DNA]</scope>
    <source>
        <strain evidence="4 5">Hrh1</strain>
    </source>
</reference>
<dbReference type="Proteomes" id="UP000287798">
    <property type="component" value="Unassembled WGS sequence"/>
</dbReference>
<dbReference type="PANTHER" id="PTHR30203:SF24">
    <property type="entry name" value="BLR4935 PROTEIN"/>
    <property type="match status" value="1"/>
</dbReference>
<evidence type="ECO:0008006" key="6">
    <source>
        <dbReference type="Google" id="ProtNLM"/>
    </source>
</evidence>
<keyword evidence="3" id="KW-0732">Signal</keyword>
<dbReference type="Gene3D" id="1.20.1600.10">
    <property type="entry name" value="Outer membrane efflux proteins (OEP)"/>
    <property type="match status" value="1"/>
</dbReference>
<keyword evidence="2" id="KW-0175">Coiled coil</keyword>
<feature type="chain" id="PRO_5019558551" description="TolC family protein" evidence="3">
    <location>
        <begin position="22"/>
        <end position="417"/>
    </location>
</feature>